<keyword evidence="1" id="KW-1133">Transmembrane helix</keyword>
<gene>
    <name evidence="3" type="ORF">KK1_038005</name>
</gene>
<name>A0A151RDP3_CAJCA</name>
<dbReference type="Proteomes" id="UP000075243">
    <property type="component" value="Unassembled WGS sequence"/>
</dbReference>
<evidence type="ECO:0000259" key="2">
    <source>
        <dbReference type="Pfam" id="PF07727"/>
    </source>
</evidence>
<dbReference type="STRING" id="3821.A0A151RDP3"/>
<protein>
    <submittedName>
        <fullName evidence="3">Retrovirus-related Pol polyprotein from transposon TNT 1-94</fullName>
    </submittedName>
</protein>
<accession>A0A151RDP3</accession>
<reference evidence="3" key="1">
    <citation type="journal article" date="2012" name="Nat. Biotechnol.">
        <title>Draft genome sequence of pigeonpea (Cajanus cajan), an orphan legume crop of resource-poor farmers.</title>
        <authorList>
            <person name="Varshney R.K."/>
            <person name="Chen W."/>
            <person name="Li Y."/>
            <person name="Bharti A.K."/>
            <person name="Saxena R.K."/>
            <person name="Schlueter J.A."/>
            <person name="Donoghue M.T."/>
            <person name="Azam S."/>
            <person name="Fan G."/>
            <person name="Whaley A.M."/>
            <person name="Farmer A.D."/>
            <person name="Sheridan J."/>
            <person name="Iwata A."/>
            <person name="Tuteja R."/>
            <person name="Penmetsa R.V."/>
            <person name="Wu W."/>
            <person name="Upadhyaya H.D."/>
            <person name="Yang S.P."/>
            <person name="Shah T."/>
            <person name="Saxena K.B."/>
            <person name="Michael T."/>
            <person name="McCombie W.R."/>
            <person name="Yang B."/>
            <person name="Zhang G."/>
            <person name="Yang H."/>
            <person name="Wang J."/>
            <person name="Spillane C."/>
            <person name="Cook D.R."/>
            <person name="May G.D."/>
            <person name="Xu X."/>
            <person name="Jackson S.A."/>
        </authorList>
    </citation>
    <scope>NUCLEOTIDE SEQUENCE [LARGE SCALE GENOMIC DNA]</scope>
</reference>
<evidence type="ECO:0000313" key="4">
    <source>
        <dbReference type="Proteomes" id="UP000075243"/>
    </source>
</evidence>
<evidence type="ECO:0000256" key="1">
    <source>
        <dbReference type="SAM" id="Phobius"/>
    </source>
</evidence>
<keyword evidence="4" id="KW-1185">Reference proteome</keyword>
<dbReference type="AlphaFoldDB" id="A0A151RDP3"/>
<feature type="non-terminal residue" evidence="3">
    <location>
        <position position="1"/>
    </location>
</feature>
<keyword evidence="1" id="KW-0472">Membrane</keyword>
<dbReference type="Pfam" id="PF07727">
    <property type="entry name" value="RVT_2"/>
    <property type="match status" value="1"/>
</dbReference>
<dbReference type="EMBL" id="KQ483822">
    <property type="protein sequence ID" value="KYP40651.1"/>
    <property type="molecule type" value="Genomic_DNA"/>
</dbReference>
<dbReference type="Gramene" id="C.cajan_36164.t">
    <property type="protein sequence ID" value="C.cajan_36164.t.cds1"/>
    <property type="gene ID" value="C.cajan_36164"/>
</dbReference>
<organism evidence="3 4">
    <name type="scientific">Cajanus cajan</name>
    <name type="common">Pigeon pea</name>
    <name type="synonym">Cajanus indicus</name>
    <dbReference type="NCBI Taxonomy" id="3821"/>
    <lineage>
        <taxon>Eukaryota</taxon>
        <taxon>Viridiplantae</taxon>
        <taxon>Streptophyta</taxon>
        <taxon>Embryophyta</taxon>
        <taxon>Tracheophyta</taxon>
        <taxon>Spermatophyta</taxon>
        <taxon>Magnoliopsida</taxon>
        <taxon>eudicotyledons</taxon>
        <taxon>Gunneridae</taxon>
        <taxon>Pentapetalae</taxon>
        <taxon>rosids</taxon>
        <taxon>fabids</taxon>
        <taxon>Fabales</taxon>
        <taxon>Fabaceae</taxon>
        <taxon>Papilionoideae</taxon>
        <taxon>50 kb inversion clade</taxon>
        <taxon>NPAAA clade</taxon>
        <taxon>indigoferoid/millettioid clade</taxon>
        <taxon>Phaseoleae</taxon>
        <taxon>Cajanus</taxon>
    </lineage>
</organism>
<proteinExistence type="predicted"/>
<keyword evidence="1" id="KW-0812">Transmembrane</keyword>
<dbReference type="InterPro" id="IPR013103">
    <property type="entry name" value="RVT_2"/>
</dbReference>
<feature type="domain" description="Reverse transcriptase Ty1/copia-type" evidence="2">
    <location>
        <begin position="1"/>
        <end position="126"/>
    </location>
</feature>
<dbReference type="InterPro" id="IPR043502">
    <property type="entry name" value="DNA/RNA_pol_sf"/>
</dbReference>
<evidence type="ECO:0000313" key="3">
    <source>
        <dbReference type="EMBL" id="KYP40651.1"/>
    </source>
</evidence>
<dbReference type="SUPFAM" id="SSF56672">
    <property type="entry name" value="DNA/RNA polymerases"/>
    <property type="match status" value="1"/>
</dbReference>
<feature type="transmembrane region" description="Helical" evidence="1">
    <location>
        <begin position="158"/>
        <end position="177"/>
    </location>
</feature>
<sequence length="178" mass="20406">LDVNNAFLHGELLEEVYMQPPPSLHVSKSGQVYRLQRSLYGLKQASRQWHAKLSSFLTSHGYQQSAFDHSLFLKFSMNTIIALLVYVDDIVLAGNDLPKISRITALLDDTFKIKNLGDLKFFLVLRLLILLQAFTCVNVNMFLIFFLTMSCLHHVPSLLQWIIILFFIQPLVLLSLIL</sequence>
<feature type="transmembrane region" description="Helical" evidence="1">
    <location>
        <begin position="121"/>
        <end position="146"/>
    </location>
</feature>